<reference evidence="2" key="1">
    <citation type="submission" date="2023-06" db="EMBL/GenBank/DDBJ databases">
        <authorList>
            <consortium name="Lawrence Berkeley National Laboratory"/>
            <person name="Ahrendt S."/>
            <person name="Sahu N."/>
            <person name="Indic B."/>
            <person name="Wong-Bajracharya J."/>
            <person name="Merenyi Z."/>
            <person name="Ke H.-M."/>
            <person name="Monk M."/>
            <person name="Kocsube S."/>
            <person name="Drula E."/>
            <person name="Lipzen A."/>
            <person name="Balint B."/>
            <person name="Henrissat B."/>
            <person name="Andreopoulos B."/>
            <person name="Martin F.M."/>
            <person name="Harder C.B."/>
            <person name="Rigling D."/>
            <person name="Ford K.L."/>
            <person name="Foster G.D."/>
            <person name="Pangilinan J."/>
            <person name="Papanicolaou A."/>
            <person name="Barry K."/>
            <person name="LaButti K."/>
            <person name="Viragh M."/>
            <person name="Koriabine M."/>
            <person name="Yan M."/>
            <person name="Riley R."/>
            <person name="Champramary S."/>
            <person name="Plett K.L."/>
            <person name="Tsai I.J."/>
            <person name="Slot J."/>
            <person name="Sipos G."/>
            <person name="Plett J."/>
            <person name="Nagy L.G."/>
            <person name="Grigoriev I.V."/>
        </authorList>
    </citation>
    <scope>NUCLEOTIDE SEQUENCE</scope>
    <source>
        <strain evidence="2">FPL87.14</strain>
    </source>
</reference>
<evidence type="ECO:0000313" key="3">
    <source>
        <dbReference type="Proteomes" id="UP001175226"/>
    </source>
</evidence>
<gene>
    <name evidence="2" type="ORF">EV421DRAFT_1742286</name>
</gene>
<keyword evidence="3" id="KW-1185">Reference proteome</keyword>
<dbReference type="AlphaFoldDB" id="A0AA39IZ11"/>
<proteinExistence type="predicted"/>
<organism evidence="2 3">
    <name type="scientific">Armillaria borealis</name>
    <dbReference type="NCBI Taxonomy" id="47425"/>
    <lineage>
        <taxon>Eukaryota</taxon>
        <taxon>Fungi</taxon>
        <taxon>Dikarya</taxon>
        <taxon>Basidiomycota</taxon>
        <taxon>Agaricomycotina</taxon>
        <taxon>Agaricomycetes</taxon>
        <taxon>Agaricomycetidae</taxon>
        <taxon>Agaricales</taxon>
        <taxon>Marasmiineae</taxon>
        <taxon>Physalacriaceae</taxon>
        <taxon>Armillaria</taxon>
    </lineage>
</organism>
<protein>
    <submittedName>
        <fullName evidence="2">Uncharacterized protein</fullName>
    </submittedName>
</protein>
<name>A0AA39IZ11_9AGAR</name>
<feature type="region of interest" description="Disordered" evidence="1">
    <location>
        <begin position="152"/>
        <end position="180"/>
    </location>
</feature>
<evidence type="ECO:0000256" key="1">
    <source>
        <dbReference type="SAM" id="MobiDB-lite"/>
    </source>
</evidence>
<evidence type="ECO:0000313" key="2">
    <source>
        <dbReference type="EMBL" id="KAK0432419.1"/>
    </source>
</evidence>
<dbReference type="Proteomes" id="UP001175226">
    <property type="component" value="Unassembled WGS sequence"/>
</dbReference>
<accession>A0AA39IZ11</accession>
<sequence>MPQSSSKASYLQSPTMLVAVVTSSWDWSCQSSSPPSCIPDRRYRNVSRRVKGGIVVIGMRIREATSSNSRWRRQGKKATDIRLNGLEAKDLFSGAFLNAMLRNYCIALRPRFKYNDEFLQMGLWYGDRERKAASVVYQRRLLLRKLPMHETSADYQPDKGTSSSGSGSIAMYANERSCKR</sequence>
<comment type="caution">
    <text evidence="2">The sequence shown here is derived from an EMBL/GenBank/DDBJ whole genome shotgun (WGS) entry which is preliminary data.</text>
</comment>
<dbReference type="EMBL" id="JAUEPT010000094">
    <property type="protein sequence ID" value="KAK0432419.1"/>
    <property type="molecule type" value="Genomic_DNA"/>
</dbReference>